<comment type="catalytic activity">
    <reaction evidence="14 15">
        <text>[(1-&gt;4)-beta-D-glucosyl]n+m + reduced acceptor + O2 = 4-dehydro-beta-D-glucosyl-[(1-&gt;4)-beta-D-glucosyl]n-1 + [(1-&gt;4)-beta-D-glucosyl]m + acceptor + H2O.</text>
        <dbReference type="EC" id="1.14.99.56"/>
    </reaction>
</comment>
<organism evidence="19 20">
    <name type="scientific">Aspergillus chevalieri</name>
    <name type="common">Eurotium chevalieri</name>
    <dbReference type="NCBI Taxonomy" id="182096"/>
    <lineage>
        <taxon>Eukaryota</taxon>
        <taxon>Fungi</taxon>
        <taxon>Dikarya</taxon>
        <taxon>Ascomycota</taxon>
        <taxon>Pezizomycotina</taxon>
        <taxon>Eurotiomycetes</taxon>
        <taxon>Eurotiomycetidae</taxon>
        <taxon>Eurotiales</taxon>
        <taxon>Aspergillaceae</taxon>
        <taxon>Aspergillus</taxon>
        <taxon>Aspergillus subgen. Aspergillus</taxon>
    </lineage>
</organism>
<evidence type="ECO:0000256" key="1">
    <source>
        <dbReference type="ARBA" id="ARBA00001973"/>
    </source>
</evidence>
<dbReference type="GO" id="GO:0046872">
    <property type="term" value="F:metal ion binding"/>
    <property type="evidence" value="ECO:0007669"/>
    <property type="project" value="UniProtKB-KW"/>
</dbReference>
<evidence type="ECO:0000256" key="17">
    <source>
        <dbReference type="SAM" id="SignalP"/>
    </source>
</evidence>
<evidence type="ECO:0000256" key="11">
    <source>
        <dbReference type="ARBA" id="ARBA00023277"/>
    </source>
</evidence>
<comment type="function">
    <text evidence="15">Lytic polysaccharide monooxygenase (LMPO) that depolymerizes crystalline and amorphous polysaccharides via the oxidation of scissile alpha- or beta-(1-4)-glycosidic bonds, yielding C1 and/or C4 oxidation products. Catalysis by LPMOs requires the reduction of the active-site copper from Cu(II) to Cu(I) by a reducing agent and H(2)O(2) or O(2) as a cosubstrate.</text>
</comment>
<dbReference type="Gene3D" id="2.70.50.70">
    <property type="match status" value="1"/>
</dbReference>
<dbReference type="InterPro" id="IPR035971">
    <property type="entry name" value="CBD_sf"/>
</dbReference>
<dbReference type="AlphaFoldDB" id="A0A7R7VSS4"/>
<reference evidence="19" key="2">
    <citation type="submission" date="2021-02" db="EMBL/GenBank/DDBJ databases">
        <title>Aspergillus chevalieri M1 genome sequence.</title>
        <authorList>
            <person name="Kadooka C."/>
            <person name="Mori K."/>
            <person name="Futagami T."/>
        </authorList>
    </citation>
    <scope>NUCLEOTIDE SEQUENCE</scope>
    <source>
        <strain evidence="19">M1</strain>
    </source>
</reference>
<dbReference type="PANTHER" id="PTHR33353:SF36">
    <property type="entry name" value="ENDO-BETA-1,4-GLUCANASE D"/>
    <property type="match status" value="1"/>
</dbReference>
<proteinExistence type="inferred from homology"/>
<dbReference type="Pfam" id="PF00734">
    <property type="entry name" value="CBM_1"/>
    <property type="match status" value="1"/>
</dbReference>
<keyword evidence="8" id="KW-0186">Copper</keyword>
<dbReference type="PROSITE" id="PS51164">
    <property type="entry name" value="CBM1_2"/>
    <property type="match status" value="1"/>
</dbReference>
<dbReference type="GO" id="GO:0005576">
    <property type="term" value="C:extracellular region"/>
    <property type="evidence" value="ECO:0007669"/>
    <property type="project" value="UniProtKB-SubCell"/>
</dbReference>
<dbReference type="CDD" id="cd21175">
    <property type="entry name" value="LPMO_AA9"/>
    <property type="match status" value="1"/>
</dbReference>
<dbReference type="InterPro" id="IPR049892">
    <property type="entry name" value="AA9"/>
</dbReference>
<keyword evidence="10 15" id="KW-1015">Disulfide bond</keyword>
<keyword evidence="11 15" id="KW-0119">Carbohydrate metabolism</keyword>
<keyword evidence="4" id="KW-0479">Metal-binding</keyword>
<evidence type="ECO:0000313" key="19">
    <source>
        <dbReference type="EMBL" id="BCR90061.1"/>
    </source>
</evidence>
<dbReference type="KEGG" id="ache:ACHE_51259A"/>
<evidence type="ECO:0000256" key="12">
    <source>
        <dbReference type="ARBA" id="ARBA00023326"/>
    </source>
</evidence>
<feature type="region of interest" description="Disordered" evidence="16">
    <location>
        <begin position="261"/>
        <end position="349"/>
    </location>
</feature>
<evidence type="ECO:0000256" key="7">
    <source>
        <dbReference type="ARBA" id="ARBA00023002"/>
    </source>
</evidence>
<dbReference type="RefSeq" id="XP_043138583.1">
    <property type="nucleotide sequence ID" value="XM_043281066.1"/>
</dbReference>
<dbReference type="GO" id="GO:0030248">
    <property type="term" value="F:cellulose binding"/>
    <property type="evidence" value="ECO:0007669"/>
    <property type="project" value="UniProtKB-UniRule"/>
</dbReference>
<feature type="compositionally biased region" description="Low complexity" evidence="16">
    <location>
        <begin position="310"/>
        <end position="349"/>
    </location>
</feature>
<reference evidence="19" key="1">
    <citation type="submission" date="2021-01" db="EMBL/GenBank/DDBJ databases">
        <authorList>
            <consortium name="Aspergillus chevalieri M1 genome sequencing consortium"/>
            <person name="Kazuki M."/>
            <person name="Futagami T."/>
        </authorList>
    </citation>
    <scope>NUCLEOTIDE SEQUENCE</scope>
    <source>
        <strain evidence="19">M1</strain>
    </source>
</reference>
<keyword evidence="9" id="KW-0503">Monooxygenase</keyword>
<dbReference type="InterPro" id="IPR000254">
    <property type="entry name" value="CBD"/>
</dbReference>
<name>A0A7R7VSS4_ASPCH</name>
<evidence type="ECO:0000256" key="10">
    <source>
        <dbReference type="ARBA" id="ARBA00023157"/>
    </source>
</evidence>
<comment type="domain">
    <text evidence="15">Has a modular structure: an endo-beta-1,4-glucanase catalytic module at the N-terminus, a linker rich in serines and threonines, and a C-terminal carbohydrate-binding module (CBM).</text>
</comment>
<evidence type="ECO:0000256" key="9">
    <source>
        <dbReference type="ARBA" id="ARBA00023033"/>
    </source>
</evidence>
<dbReference type="Proteomes" id="UP000637239">
    <property type="component" value="Chromosome 5"/>
</dbReference>
<dbReference type="PANTHER" id="PTHR33353">
    <property type="entry name" value="PUTATIVE (AFU_ORTHOLOGUE AFUA_1G12560)-RELATED"/>
    <property type="match status" value="1"/>
</dbReference>
<evidence type="ECO:0000256" key="13">
    <source>
        <dbReference type="ARBA" id="ARBA00044502"/>
    </source>
</evidence>
<evidence type="ECO:0000256" key="4">
    <source>
        <dbReference type="ARBA" id="ARBA00022723"/>
    </source>
</evidence>
<evidence type="ECO:0000259" key="18">
    <source>
        <dbReference type="PROSITE" id="PS51164"/>
    </source>
</evidence>
<dbReference type="Pfam" id="PF03443">
    <property type="entry name" value="AA9"/>
    <property type="match status" value="1"/>
</dbReference>
<dbReference type="EC" id="1.14.99.56" evidence="15"/>
<evidence type="ECO:0000256" key="2">
    <source>
        <dbReference type="ARBA" id="ARBA00004613"/>
    </source>
</evidence>
<keyword evidence="3 15" id="KW-0964">Secreted</keyword>
<evidence type="ECO:0000256" key="5">
    <source>
        <dbReference type="ARBA" id="ARBA00022729"/>
    </source>
</evidence>
<dbReference type="SUPFAM" id="SSF57180">
    <property type="entry name" value="Cellulose-binding domain"/>
    <property type="match status" value="1"/>
</dbReference>
<evidence type="ECO:0000313" key="20">
    <source>
        <dbReference type="Proteomes" id="UP000637239"/>
    </source>
</evidence>
<dbReference type="GO" id="GO:0030245">
    <property type="term" value="P:cellulose catabolic process"/>
    <property type="evidence" value="ECO:0007669"/>
    <property type="project" value="UniProtKB-UniRule"/>
</dbReference>
<keyword evidence="12 15" id="KW-0624">Polysaccharide degradation</keyword>
<comment type="cofactor">
    <cofactor evidence="1">
        <name>Cu(2+)</name>
        <dbReference type="ChEBI" id="CHEBI:29036"/>
    </cofactor>
</comment>
<comment type="similarity">
    <text evidence="13">Belongs to the polysaccharide monooxygenase AA9 family.</text>
</comment>
<evidence type="ECO:0000256" key="3">
    <source>
        <dbReference type="ARBA" id="ARBA00022525"/>
    </source>
</evidence>
<dbReference type="GO" id="GO:0008810">
    <property type="term" value="F:cellulase activity"/>
    <property type="evidence" value="ECO:0007669"/>
    <property type="project" value="UniProtKB-UniRule"/>
</dbReference>
<dbReference type="EMBL" id="AP024420">
    <property type="protein sequence ID" value="BCR90061.1"/>
    <property type="molecule type" value="Genomic_DNA"/>
</dbReference>
<feature type="signal peptide" evidence="17">
    <location>
        <begin position="1"/>
        <end position="21"/>
    </location>
</feature>
<evidence type="ECO:0000256" key="6">
    <source>
        <dbReference type="ARBA" id="ARBA00023001"/>
    </source>
</evidence>
<evidence type="ECO:0000256" key="16">
    <source>
        <dbReference type="SAM" id="MobiDB-lite"/>
    </source>
</evidence>
<feature type="chain" id="PRO_5031493370" description="AA9 family lytic polysaccharide monooxygenase" evidence="17">
    <location>
        <begin position="22"/>
        <end position="395"/>
    </location>
</feature>
<evidence type="ECO:0000256" key="14">
    <source>
        <dbReference type="ARBA" id="ARBA00045077"/>
    </source>
</evidence>
<protein>
    <recommendedName>
        <fullName evidence="15">AA9 family lytic polysaccharide monooxygenase</fullName>
        <ecNumber evidence="15">1.14.99.56</ecNumber>
    </recommendedName>
    <alternativeName>
        <fullName evidence="15">Endo-beta-1,4-glucanase</fullName>
    </alternativeName>
    <alternativeName>
        <fullName evidence="15">Glycosyl hydrolase 61 family protein</fullName>
    </alternativeName>
</protein>
<evidence type="ECO:0000256" key="8">
    <source>
        <dbReference type="ARBA" id="ARBA00023008"/>
    </source>
</evidence>
<dbReference type="GO" id="GO:0004497">
    <property type="term" value="F:monooxygenase activity"/>
    <property type="evidence" value="ECO:0007669"/>
    <property type="project" value="UniProtKB-KW"/>
</dbReference>
<keyword evidence="6 15" id="KW-0136">Cellulose degradation</keyword>
<gene>
    <name evidence="19" type="ORF">ACHE_51259A</name>
</gene>
<feature type="compositionally biased region" description="Low complexity" evidence="16">
    <location>
        <begin position="261"/>
        <end position="293"/>
    </location>
</feature>
<comment type="subcellular location">
    <subcellularLocation>
        <location evidence="2 15">Secreted</location>
    </subcellularLocation>
</comment>
<keyword evidence="20" id="KW-1185">Reference proteome</keyword>
<dbReference type="SMART" id="SM00236">
    <property type="entry name" value="fCBD"/>
    <property type="match status" value="1"/>
</dbReference>
<dbReference type="PROSITE" id="PS00562">
    <property type="entry name" value="CBM1_1"/>
    <property type="match status" value="1"/>
</dbReference>
<feature type="domain" description="CBM1" evidence="18">
    <location>
        <begin position="356"/>
        <end position="392"/>
    </location>
</feature>
<dbReference type="GeneID" id="66984419"/>
<evidence type="ECO:0000256" key="15">
    <source>
        <dbReference type="RuleBase" id="RU368122"/>
    </source>
</evidence>
<dbReference type="InterPro" id="IPR005103">
    <property type="entry name" value="AA9_LPMO"/>
</dbReference>
<accession>A0A7R7VSS4</accession>
<keyword evidence="5 17" id="KW-0732">Signal</keyword>
<keyword evidence="7" id="KW-0560">Oxidoreductase</keyword>
<sequence length="395" mass="40440">MYRLQSASFLAALLSATQVAAHGHVTNVVVNGVYYQGFDINSFPYMSDAPVVAAWTTPNTGNGFITPEDYTSPDIICHQNATNAKGHISVKAGDRVNIQWTAWPDSHHGPVMDYLADCGDSCETVDKTTLKFFKIDGVGLVDDSDVPGTWGDDQLIKNNNSWMVEIPESIAPGNYVLRHELMALHGAEMEDGAQNYPQCFNLKVTGSGTAKPDGTLGTALYKPTEAGVSVNIYSSLSTYQLPGPTIWSGATSISQTTSAVTSTGSATAGSGSAAAAASSGSGSESSSSTDSTAKNNVAVPTTIPVRVPVSTGPSSTGAAAPSAPSTFLTASSPTPSAPPSAASSASFTPSASNAGSVQSAYGQCGGVNWNGPKSCANGATCSSMNPYYSQCTPAA</sequence>